<evidence type="ECO:0000256" key="2">
    <source>
        <dbReference type="ARBA" id="ARBA00022723"/>
    </source>
</evidence>
<evidence type="ECO:0000259" key="10">
    <source>
        <dbReference type="PROSITE" id="PS50157"/>
    </source>
</evidence>
<feature type="domain" description="C2H2-type" evidence="10">
    <location>
        <begin position="325"/>
        <end position="352"/>
    </location>
</feature>
<organism evidence="12 13">
    <name type="scientific">Anopheles merus</name>
    <name type="common">Mosquito</name>
    <dbReference type="NCBI Taxonomy" id="30066"/>
    <lineage>
        <taxon>Eukaryota</taxon>
        <taxon>Metazoa</taxon>
        <taxon>Ecdysozoa</taxon>
        <taxon>Arthropoda</taxon>
        <taxon>Hexapoda</taxon>
        <taxon>Insecta</taxon>
        <taxon>Pterygota</taxon>
        <taxon>Neoptera</taxon>
        <taxon>Endopterygota</taxon>
        <taxon>Diptera</taxon>
        <taxon>Nematocera</taxon>
        <taxon>Culicoidea</taxon>
        <taxon>Culicidae</taxon>
        <taxon>Anophelinae</taxon>
        <taxon>Anopheles</taxon>
    </lineage>
</organism>
<feature type="compositionally biased region" description="Basic residues" evidence="9">
    <location>
        <begin position="194"/>
        <end position="203"/>
    </location>
</feature>
<evidence type="ECO:0000259" key="11">
    <source>
        <dbReference type="PROSITE" id="PS51915"/>
    </source>
</evidence>
<evidence type="ECO:0000256" key="5">
    <source>
        <dbReference type="ARBA" id="ARBA00022833"/>
    </source>
</evidence>
<dbReference type="EnsemblMetazoa" id="AMEM004282-RA">
    <property type="protein sequence ID" value="AMEM004282-PA"/>
    <property type="gene ID" value="AMEM004282"/>
</dbReference>
<dbReference type="InterPro" id="IPR012934">
    <property type="entry name" value="Znf_AD"/>
</dbReference>
<feature type="binding site" evidence="8">
    <location>
        <position position="61"/>
    </location>
    <ligand>
        <name>Zn(2+)</name>
        <dbReference type="ChEBI" id="CHEBI:29105"/>
    </ligand>
</feature>
<keyword evidence="4 7" id="KW-0863">Zinc-finger</keyword>
<comment type="subcellular location">
    <subcellularLocation>
        <location evidence="1">Nucleus</location>
    </subcellularLocation>
</comment>
<dbReference type="Gene3D" id="3.30.160.60">
    <property type="entry name" value="Classic Zinc Finger"/>
    <property type="match status" value="5"/>
</dbReference>
<dbReference type="InterPro" id="IPR013087">
    <property type="entry name" value="Znf_C2H2_type"/>
</dbReference>
<reference evidence="12" key="1">
    <citation type="submission" date="2020-05" db="UniProtKB">
        <authorList>
            <consortium name="EnsemblMetazoa"/>
        </authorList>
    </citation>
    <scope>IDENTIFICATION</scope>
    <source>
        <strain evidence="12">MAF</strain>
    </source>
</reference>
<evidence type="ECO:0008006" key="14">
    <source>
        <dbReference type="Google" id="ProtNLM"/>
    </source>
</evidence>
<dbReference type="PANTHER" id="PTHR24379:SF121">
    <property type="entry name" value="C2H2-TYPE DOMAIN-CONTAINING PROTEIN"/>
    <property type="match status" value="1"/>
</dbReference>
<dbReference type="PROSITE" id="PS00028">
    <property type="entry name" value="ZINC_FINGER_C2H2_1"/>
    <property type="match status" value="5"/>
</dbReference>
<accession>A0A182UVB6</accession>
<evidence type="ECO:0000256" key="6">
    <source>
        <dbReference type="ARBA" id="ARBA00023242"/>
    </source>
</evidence>
<dbReference type="PANTHER" id="PTHR24379">
    <property type="entry name" value="KRAB AND ZINC FINGER DOMAIN-CONTAINING"/>
    <property type="match status" value="1"/>
</dbReference>
<sequence length="419" mass="47858">MESASAEISNICRFCLCQNEKLLIPVRKTLNSSLDLDDLARFTGIEISKEHSALYVMCLECTSRLKKSADFRNSCISNDALFRELFSLHSAEQPGEVEFVDDSPAHIAKTEAFEIEFVLPQHDEQTTTDYEQSEEGQEQEERLDSGASDGREQAETASWEQCVDSVMTMKAESFSEEEEYIDQPSPSTSERKTKAVSRPHGTKPTRTGNRAKQLCGTCGKLVNNLPRHIQSHRQDAKRACPHCPVEMVDHSNLLRHIEAVHLKKIVKTCELCGKGFTHNNTYKSHMRSHHGIGDTHKCNVCEKEFNHPGGLRDHFKRFHSDEYNFKCALCGKQFKLKQELKVHERVHSTDQPYACSQCPKRFKSGFARKTHELTHYGIVFGCRICKKSYRYKSLLTMHMKKMHPEETAKDEDAVKLEGQ</sequence>
<protein>
    <recommendedName>
        <fullName evidence="14">Protein krueppel</fullName>
    </recommendedName>
</protein>
<dbReference type="PROSITE" id="PS51915">
    <property type="entry name" value="ZAD"/>
    <property type="match status" value="1"/>
</dbReference>
<feature type="domain" description="C2H2-type" evidence="10">
    <location>
        <begin position="380"/>
        <end position="408"/>
    </location>
</feature>
<dbReference type="Proteomes" id="UP000075903">
    <property type="component" value="Unassembled WGS sequence"/>
</dbReference>
<dbReference type="GO" id="GO:0005634">
    <property type="term" value="C:nucleus"/>
    <property type="evidence" value="ECO:0007669"/>
    <property type="project" value="UniProtKB-SubCell"/>
</dbReference>
<dbReference type="VEuPathDB" id="VectorBase:AMEM21_003666"/>
<evidence type="ECO:0000256" key="8">
    <source>
        <dbReference type="PROSITE-ProRule" id="PRU01263"/>
    </source>
</evidence>
<dbReference type="SUPFAM" id="SSF57667">
    <property type="entry name" value="beta-beta-alpha zinc fingers"/>
    <property type="match status" value="4"/>
</dbReference>
<dbReference type="GeneID" id="121601464"/>
<feature type="region of interest" description="Disordered" evidence="9">
    <location>
        <begin position="173"/>
        <end position="210"/>
    </location>
</feature>
<keyword evidence="3" id="KW-0677">Repeat</keyword>
<keyword evidence="6" id="KW-0539">Nucleus</keyword>
<dbReference type="STRING" id="30066.A0A182UVB6"/>
<keyword evidence="13" id="KW-1185">Reference proteome</keyword>
<evidence type="ECO:0000256" key="3">
    <source>
        <dbReference type="ARBA" id="ARBA00022737"/>
    </source>
</evidence>
<name>A0A182UVB6_ANOME</name>
<proteinExistence type="predicted"/>
<evidence type="ECO:0000313" key="13">
    <source>
        <dbReference type="Proteomes" id="UP000075903"/>
    </source>
</evidence>
<keyword evidence="2 8" id="KW-0479">Metal-binding</keyword>
<dbReference type="Pfam" id="PF12874">
    <property type="entry name" value="zf-met"/>
    <property type="match status" value="1"/>
</dbReference>
<dbReference type="InterPro" id="IPR036236">
    <property type="entry name" value="Znf_C2H2_sf"/>
</dbReference>
<dbReference type="PROSITE" id="PS50157">
    <property type="entry name" value="ZINC_FINGER_C2H2_2"/>
    <property type="match status" value="5"/>
</dbReference>
<dbReference type="SMART" id="SM00355">
    <property type="entry name" value="ZnF_C2H2"/>
    <property type="match status" value="7"/>
</dbReference>
<dbReference type="AlphaFoldDB" id="A0A182UVB6"/>
<feature type="domain" description="C2H2-type" evidence="10">
    <location>
        <begin position="267"/>
        <end position="291"/>
    </location>
</feature>
<feature type="binding site" evidence="8">
    <location>
        <position position="58"/>
    </location>
    <ligand>
        <name>Zn(2+)</name>
        <dbReference type="ChEBI" id="CHEBI:29105"/>
    </ligand>
</feature>
<dbReference type="Pfam" id="PF00096">
    <property type="entry name" value="zf-C2H2"/>
    <property type="match status" value="2"/>
</dbReference>
<dbReference type="Pfam" id="PF07776">
    <property type="entry name" value="zf-AD"/>
    <property type="match status" value="1"/>
</dbReference>
<dbReference type="SMART" id="SM00868">
    <property type="entry name" value="zf-AD"/>
    <property type="match status" value="1"/>
</dbReference>
<dbReference type="SUPFAM" id="SSF57716">
    <property type="entry name" value="Glucocorticoid receptor-like (DNA-binding domain)"/>
    <property type="match status" value="1"/>
</dbReference>
<keyword evidence="5 8" id="KW-0862">Zinc</keyword>
<feature type="binding site" evidence="8">
    <location>
        <position position="12"/>
    </location>
    <ligand>
        <name>Zn(2+)</name>
        <dbReference type="ChEBI" id="CHEBI:29105"/>
    </ligand>
</feature>
<feature type="domain" description="ZAD" evidence="11">
    <location>
        <begin position="10"/>
        <end position="85"/>
    </location>
</feature>
<evidence type="ECO:0000313" key="12">
    <source>
        <dbReference type="EnsemblMetazoa" id="AMEM004282-PA"/>
    </source>
</evidence>
<evidence type="ECO:0000256" key="9">
    <source>
        <dbReference type="SAM" id="MobiDB-lite"/>
    </source>
</evidence>
<feature type="region of interest" description="Disordered" evidence="9">
    <location>
        <begin position="125"/>
        <end position="159"/>
    </location>
</feature>
<feature type="domain" description="C2H2-type" evidence="10">
    <location>
        <begin position="296"/>
        <end position="324"/>
    </location>
</feature>
<evidence type="ECO:0000256" key="4">
    <source>
        <dbReference type="ARBA" id="ARBA00022771"/>
    </source>
</evidence>
<dbReference type="RefSeq" id="XP_041786224.1">
    <property type="nucleotide sequence ID" value="XM_041930290.1"/>
</dbReference>
<dbReference type="KEGG" id="amer:121601464"/>
<dbReference type="FunFam" id="3.30.160.60:FF:002753">
    <property type="entry name" value="AGAP011403-PA"/>
    <property type="match status" value="1"/>
</dbReference>
<dbReference type="Gene3D" id="3.40.1800.20">
    <property type="match status" value="1"/>
</dbReference>
<dbReference type="GO" id="GO:0008270">
    <property type="term" value="F:zinc ion binding"/>
    <property type="evidence" value="ECO:0007669"/>
    <property type="project" value="UniProtKB-UniRule"/>
</dbReference>
<feature type="compositionally biased region" description="Basic and acidic residues" evidence="9">
    <location>
        <begin position="139"/>
        <end position="154"/>
    </location>
</feature>
<evidence type="ECO:0000256" key="1">
    <source>
        <dbReference type="ARBA" id="ARBA00004123"/>
    </source>
</evidence>
<feature type="domain" description="C2H2-type" evidence="10">
    <location>
        <begin position="353"/>
        <end position="377"/>
    </location>
</feature>
<dbReference type="FunFam" id="3.30.160.60:FF:000145">
    <property type="entry name" value="Zinc finger protein 574"/>
    <property type="match status" value="1"/>
</dbReference>
<dbReference type="VEuPathDB" id="VectorBase:AMEM004282"/>
<evidence type="ECO:0000256" key="7">
    <source>
        <dbReference type="PROSITE-ProRule" id="PRU00042"/>
    </source>
</evidence>
<feature type="binding site" evidence="8">
    <location>
        <position position="15"/>
    </location>
    <ligand>
        <name>Zn(2+)</name>
        <dbReference type="ChEBI" id="CHEBI:29105"/>
    </ligand>
</feature>